<accession>A0A9P7GJE4</accession>
<organism evidence="1 2">
    <name type="scientific">Sphagnurus paluster</name>
    <dbReference type="NCBI Taxonomy" id="117069"/>
    <lineage>
        <taxon>Eukaryota</taxon>
        <taxon>Fungi</taxon>
        <taxon>Dikarya</taxon>
        <taxon>Basidiomycota</taxon>
        <taxon>Agaricomycotina</taxon>
        <taxon>Agaricomycetes</taxon>
        <taxon>Agaricomycetidae</taxon>
        <taxon>Agaricales</taxon>
        <taxon>Tricholomatineae</taxon>
        <taxon>Lyophyllaceae</taxon>
        <taxon>Sphagnurus</taxon>
    </lineage>
</organism>
<sequence length="292" mass="32329">KFRDTIKTEDPDDNNLESVEVDIEIDKDALAQLDDILQWMNSKINTAKKSHPSSTANSTLVSDIQITEGPPLSLKNDVTQRVAAARLTGADHFMSSSNLHKFLDMLLRLVARPSEASSRTWVDAFLYRASAILSPPKQMVLNVEYSVSPVSVPTASGSEAILVGFIDYTVVVTNDRKITRYFLNHPGVRSLAQHIESVLGFFVVEAKDRDVKLDDHIPQVLMQLYAAAKKLIVNPNGKGASYRISDRSYSAAPQEAGVDMIIPEMSPDMIAGILASWIEHSSQDLLDEDWFV</sequence>
<dbReference type="AlphaFoldDB" id="A0A9P7GJE4"/>
<evidence type="ECO:0000313" key="1">
    <source>
        <dbReference type="EMBL" id="KAG5649608.1"/>
    </source>
</evidence>
<gene>
    <name evidence="1" type="ORF">H0H81_002860</name>
</gene>
<proteinExistence type="predicted"/>
<dbReference type="EMBL" id="JABCKI010000839">
    <property type="protein sequence ID" value="KAG5649608.1"/>
    <property type="molecule type" value="Genomic_DNA"/>
</dbReference>
<keyword evidence="2" id="KW-1185">Reference proteome</keyword>
<protein>
    <submittedName>
        <fullName evidence="1">Uncharacterized protein</fullName>
    </submittedName>
</protein>
<name>A0A9P7GJE4_9AGAR</name>
<evidence type="ECO:0000313" key="2">
    <source>
        <dbReference type="Proteomes" id="UP000717328"/>
    </source>
</evidence>
<dbReference type="OrthoDB" id="2720314at2759"/>
<reference evidence="1" key="2">
    <citation type="submission" date="2021-10" db="EMBL/GenBank/DDBJ databases">
        <title>Phylogenomics reveals ancestral predisposition of the termite-cultivated fungus Termitomyces towards a domesticated lifestyle.</title>
        <authorList>
            <person name="Auxier B."/>
            <person name="Grum-Grzhimaylo A."/>
            <person name="Cardenas M.E."/>
            <person name="Lodge J.D."/>
            <person name="Laessoe T."/>
            <person name="Pedersen O."/>
            <person name="Smith M.E."/>
            <person name="Kuyper T.W."/>
            <person name="Franco-Molano E.A."/>
            <person name="Baroni T.J."/>
            <person name="Aanen D.K."/>
        </authorList>
    </citation>
    <scope>NUCLEOTIDE SEQUENCE</scope>
    <source>
        <strain evidence="1">D49</strain>
    </source>
</reference>
<feature type="non-terminal residue" evidence="1">
    <location>
        <position position="1"/>
    </location>
</feature>
<dbReference type="Proteomes" id="UP000717328">
    <property type="component" value="Unassembled WGS sequence"/>
</dbReference>
<comment type="caution">
    <text evidence="1">The sequence shown here is derived from an EMBL/GenBank/DDBJ whole genome shotgun (WGS) entry which is preliminary data.</text>
</comment>
<reference evidence="1" key="1">
    <citation type="submission" date="2021-02" db="EMBL/GenBank/DDBJ databases">
        <authorList>
            <person name="Nieuwenhuis M."/>
            <person name="Van De Peppel L.J.J."/>
        </authorList>
    </citation>
    <scope>NUCLEOTIDE SEQUENCE</scope>
    <source>
        <strain evidence="1">D49</strain>
    </source>
</reference>